<evidence type="ECO:0000313" key="2">
    <source>
        <dbReference type="Proteomes" id="UP000285780"/>
    </source>
</evidence>
<accession>A0A420E044</accession>
<reference evidence="1 2" key="1">
    <citation type="submission" date="2018-09" db="EMBL/GenBank/DDBJ databases">
        <title>Genomic Encyclopedia of Archaeal and Bacterial Type Strains, Phase II (KMG-II): from individual species to whole genera.</title>
        <authorList>
            <person name="Goeker M."/>
        </authorList>
    </citation>
    <scope>NUCLEOTIDE SEQUENCE [LARGE SCALE GENOMIC DNA]</scope>
    <source>
        <strain evidence="1 2">DSM 16505</strain>
    </source>
</reference>
<keyword evidence="2" id="KW-1185">Reference proteome</keyword>
<dbReference type="AlphaFoldDB" id="A0A420E044"/>
<protein>
    <submittedName>
        <fullName evidence="1">Uncharacterized protein</fullName>
    </submittedName>
</protein>
<sequence>MKTTVKHVFCLLTIVMMGGIVTSCSSSEEDIDIDVASKSYFEFTMDGVEHKSGDLAASIGMSVEGVDEETGDDFKIIYSWVSSEKTSVTLAPLVINGEQKTLGLSEEENAFSLAAIKIGQEVYLAKEGALNIKKEVPYYEVEVENENGKGVALECLIEFSGTFVKGSNHDEEHSVSGKVYVAKPLMY</sequence>
<gene>
    <name evidence="1" type="ORF">C8N26_1846</name>
</gene>
<dbReference type="Proteomes" id="UP000285780">
    <property type="component" value="Unassembled WGS sequence"/>
</dbReference>
<dbReference type="PROSITE" id="PS51257">
    <property type="entry name" value="PROKAR_LIPOPROTEIN"/>
    <property type="match status" value="1"/>
</dbReference>
<dbReference type="RefSeq" id="WP_147418494.1">
    <property type="nucleotide sequence ID" value="NZ_RAQM01000009.1"/>
</dbReference>
<comment type="caution">
    <text evidence="1">The sequence shown here is derived from an EMBL/GenBank/DDBJ whole genome shotgun (WGS) entry which is preliminary data.</text>
</comment>
<organism evidence="1 2">
    <name type="scientific">Tenacibaculum lutimaris</name>
    <dbReference type="NCBI Taxonomy" id="285258"/>
    <lineage>
        <taxon>Bacteria</taxon>
        <taxon>Pseudomonadati</taxon>
        <taxon>Bacteroidota</taxon>
        <taxon>Flavobacteriia</taxon>
        <taxon>Flavobacteriales</taxon>
        <taxon>Flavobacteriaceae</taxon>
        <taxon>Tenacibaculum</taxon>
    </lineage>
</organism>
<proteinExistence type="predicted"/>
<evidence type="ECO:0000313" key="1">
    <source>
        <dbReference type="EMBL" id="RKF03459.1"/>
    </source>
</evidence>
<dbReference type="EMBL" id="RAQM01000009">
    <property type="protein sequence ID" value="RKF03459.1"/>
    <property type="molecule type" value="Genomic_DNA"/>
</dbReference>
<name>A0A420E044_9FLAO</name>